<keyword evidence="2" id="KW-0805">Transcription regulation</keyword>
<dbReference type="PANTHER" id="PTHR30126">
    <property type="entry name" value="HTH-TYPE TRANSCRIPTIONAL REGULATOR"/>
    <property type="match status" value="1"/>
</dbReference>
<dbReference type="RefSeq" id="WP_038189562.1">
    <property type="nucleotide sequence ID" value="NZ_JRWP01000005.1"/>
</dbReference>
<sequence length="296" mass="33089">MFSIEQLQAFVATVESGSFSAAARSLNKVQSAISQHIINLEIDSGFDLFDRTGRYPVLTSEGQQLLPHARATLQQHNRLKQSAEQIFNQEQTNLSIAIDEGIPTSQLYGAIHRLLDRYPGVSFEFLAASSVDVIELVVSKRATTGILFSELDLPVGIDFESVGSIEFDVYVSSQHELAKATSPNLENLTLHRQLLIRSKTAKTSSFQKAYSPNVWYADNYYILMDLINRGFGWGVLPTHMVKPLLDTGDVVRVPVEFERLTWHANVDVIQHPSCSALPIHKMLRSEIRDLITGSEM</sequence>
<gene>
    <name evidence="6" type="ORF">NM06_07215</name>
</gene>
<proteinExistence type="inferred from homology"/>
<name>A0A0A5I1J4_PHOS4</name>
<dbReference type="Gene3D" id="3.40.190.290">
    <property type="match status" value="1"/>
</dbReference>
<organism evidence="6 7">
    <name type="scientific">Photobacterium sp. (strain ATCC 43367)</name>
    <dbReference type="NCBI Taxonomy" id="379097"/>
    <lineage>
        <taxon>Bacteria</taxon>
        <taxon>Pseudomonadati</taxon>
        <taxon>Pseudomonadota</taxon>
        <taxon>Gammaproteobacteria</taxon>
        <taxon>Vibrionales</taxon>
        <taxon>Vibrionaceae</taxon>
        <taxon>Vibrio</taxon>
        <taxon>Vibrio oreintalis group</taxon>
    </lineage>
</organism>
<dbReference type="PROSITE" id="PS50931">
    <property type="entry name" value="HTH_LYSR"/>
    <property type="match status" value="1"/>
</dbReference>
<dbReference type="PRINTS" id="PR00039">
    <property type="entry name" value="HTHLYSR"/>
</dbReference>
<evidence type="ECO:0000259" key="5">
    <source>
        <dbReference type="PROSITE" id="PS50931"/>
    </source>
</evidence>
<evidence type="ECO:0000313" key="7">
    <source>
        <dbReference type="Proteomes" id="UP000030451"/>
    </source>
</evidence>
<dbReference type="InterPro" id="IPR000847">
    <property type="entry name" value="LysR_HTH_N"/>
</dbReference>
<dbReference type="CDD" id="cd05466">
    <property type="entry name" value="PBP2_LTTR_substrate"/>
    <property type="match status" value="1"/>
</dbReference>
<reference evidence="6 7" key="1">
    <citation type="submission" date="2014-10" db="EMBL/GenBank/DDBJ databases">
        <title>Genome sequencing of Vibrio sinaloensis T08.</title>
        <authorList>
            <person name="Chan K.-G."/>
            <person name="Mohamad N.I."/>
        </authorList>
    </citation>
    <scope>NUCLEOTIDE SEQUENCE [LARGE SCALE GENOMIC DNA]</scope>
    <source>
        <strain evidence="6 7">T08</strain>
    </source>
</reference>
<dbReference type="Pfam" id="PF03466">
    <property type="entry name" value="LysR_substrate"/>
    <property type="match status" value="1"/>
</dbReference>
<evidence type="ECO:0000256" key="4">
    <source>
        <dbReference type="ARBA" id="ARBA00023163"/>
    </source>
</evidence>
<comment type="similarity">
    <text evidence="1">Belongs to the LysR transcriptional regulatory family.</text>
</comment>
<keyword evidence="4" id="KW-0804">Transcription</keyword>
<dbReference type="SUPFAM" id="SSF46785">
    <property type="entry name" value="Winged helix' DNA-binding domain"/>
    <property type="match status" value="1"/>
</dbReference>
<feature type="domain" description="HTH lysR-type" evidence="5">
    <location>
        <begin position="2"/>
        <end position="59"/>
    </location>
</feature>
<dbReference type="STRING" id="379097.SE23_13130"/>
<dbReference type="Gene3D" id="1.10.10.10">
    <property type="entry name" value="Winged helix-like DNA-binding domain superfamily/Winged helix DNA-binding domain"/>
    <property type="match status" value="1"/>
</dbReference>
<dbReference type="FunFam" id="1.10.10.10:FF:000001">
    <property type="entry name" value="LysR family transcriptional regulator"/>
    <property type="match status" value="1"/>
</dbReference>
<dbReference type="PANTHER" id="PTHR30126:SF91">
    <property type="entry name" value="LYSR FAMILY TRANSCRIPTIONAL REGULATOR"/>
    <property type="match status" value="1"/>
</dbReference>
<dbReference type="GO" id="GO:0003700">
    <property type="term" value="F:DNA-binding transcription factor activity"/>
    <property type="evidence" value="ECO:0007669"/>
    <property type="project" value="InterPro"/>
</dbReference>
<protein>
    <submittedName>
        <fullName evidence="6">LysR family transcriptional regulator</fullName>
    </submittedName>
</protein>
<keyword evidence="3" id="KW-0238">DNA-binding</keyword>
<accession>A0A0A5I1J4</accession>
<dbReference type="InterPro" id="IPR036388">
    <property type="entry name" value="WH-like_DNA-bd_sf"/>
</dbReference>
<dbReference type="Proteomes" id="UP000030451">
    <property type="component" value="Unassembled WGS sequence"/>
</dbReference>
<dbReference type="InterPro" id="IPR036390">
    <property type="entry name" value="WH_DNA-bd_sf"/>
</dbReference>
<dbReference type="OrthoDB" id="196624at2"/>
<dbReference type="EMBL" id="JRWP01000005">
    <property type="protein sequence ID" value="KGY09619.1"/>
    <property type="molecule type" value="Genomic_DNA"/>
</dbReference>
<dbReference type="SUPFAM" id="SSF53850">
    <property type="entry name" value="Periplasmic binding protein-like II"/>
    <property type="match status" value="1"/>
</dbReference>
<dbReference type="AlphaFoldDB" id="A0A0A5I1J4"/>
<evidence type="ECO:0000313" key="6">
    <source>
        <dbReference type="EMBL" id="KGY09619.1"/>
    </source>
</evidence>
<dbReference type="InterPro" id="IPR005119">
    <property type="entry name" value="LysR_subst-bd"/>
</dbReference>
<dbReference type="Pfam" id="PF00126">
    <property type="entry name" value="HTH_1"/>
    <property type="match status" value="1"/>
</dbReference>
<dbReference type="GO" id="GO:0000976">
    <property type="term" value="F:transcription cis-regulatory region binding"/>
    <property type="evidence" value="ECO:0007669"/>
    <property type="project" value="TreeGrafter"/>
</dbReference>
<comment type="caution">
    <text evidence="6">The sequence shown here is derived from an EMBL/GenBank/DDBJ whole genome shotgun (WGS) entry which is preliminary data.</text>
</comment>
<evidence type="ECO:0000256" key="3">
    <source>
        <dbReference type="ARBA" id="ARBA00023125"/>
    </source>
</evidence>
<evidence type="ECO:0000256" key="1">
    <source>
        <dbReference type="ARBA" id="ARBA00009437"/>
    </source>
</evidence>
<evidence type="ECO:0000256" key="2">
    <source>
        <dbReference type="ARBA" id="ARBA00023015"/>
    </source>
</evidence>